<name>A0A6N3Z3S0_ALIFS</name>
<comment type="caution">
    <text evidence="1">The sequence shown here is derived from an EMBL/GenBank/DDBJ whole genome shotgun (WGS) entry which is preliminary data.</text>
</comment>
<gene>
    <name evidence="1" type="ORF">GNP77_02365</name>
</gene>
<dbReference type="Proteomes" id="UP000435323">
    <property type="component" value="Unassembled WGS sequence"/>
</dbReference>
<dbReference type="EMBL" id="WOBO01000004">
    <property type="protein sequence ID" value="MUK44215.1"/>
    <property type="molecule type" value="Genomic_DNA"/>
</dbReference>
<organism evidence="1 2">
    <name type="scientific">Aliivibrio fischeri</name>
    <name type="common">Vibrio fischeri</name>
    <dbReference type="NCBI Taxonomy" id="668"/>
    <lineage>
        <taxon>Bacteria</taxon>
        <taxon>Pseudomonadati</taxon>
        <taxon>Pseudomonadota</taxon>
        <taxon>Gammaproteobacteria</taxon>
        <taxon>Vibrionales</taxon>
        <taxon>Vibrionaceae</taxon>
        <taxon>Aliivibrio</taxon>
    </lineage>
</organism>
<protein>
    <submittedName>
        <fullName evidence="1">Uncharacterized protein</fullName>
    </submittedName>
</protein>
<accession>A0A6N3Z3S0</accession>
<proteinExistence type="predicted"/>
<sequence length="283" mass="32165">MNCMILVCKIVLGIYQGQIIMKKSLLMIPCFGLLAACGGSDGGGSDETDPPYGYCSNAQEMTCTYPVSQLELRYTMHLRNDNSMYFRGDFYSDYKPPIFPYEMYVSDIDRVEIVQDGVVHSRENLSGIEFPTIDAMGAMYEFNWYRNDELVGYTTLDRLPEPISDISINSYELTNSVRIQWSAASDHRYDIDIHSLRCYSNGDVALSKESKQPNYIVSEGFAFASFDLLSHYNETIEGLKENYDQCSILADINGRNLLSVPDQHIGNITLNFKSNETLYIELF</sequence>
<evidence type="ECO:0000313" key="2">
    <source>
        <dbReference type="Proteomes" id="UP000435323"/>
    </source>
</evidence>
<evidence type="ECO:0000313" key="1">
    <source>
        <dbReference type="EMBL" id="MUK44215.1"/>
    </source>
</evidence>
<reference evidence="1 2" key="1">
    <citation type="submission" date="2019-11" db="EMBL/GenBank/DDBJ databases">
        <title>Using colonization assays and comparative genomics to discover symbiosis behaviors and factors in Vibrio fischeri.</title>
        <authorList>
            <person name="Bongrand C."/>
            <person name="Moriano-Gutierrez S."/>
            <person name="Arevalo P."/>
            <person name="Mcfall-Ngai M."/>
            <person name="Visick K."/>
            <person name="Polz M.F."/>
            <person name="Ruby E.G."/>
        </authorList>
    </citation>
    <scope>NUCLEOTIDE SEQUENCE [LARGE SCALE GENOMIC DNA]</scope>
    <source>
        <strain evidence="2">emors.3.2</strain>
    </source>
</reference>
<dbReference type="AlphaFoldDB" id="A0A6N3Z3S0"/>